<gene>
    <name evidence="2" type="ORF">GGP82_002434</name>
</gene>
<feature type="compositionally biased region" description="Basic and acidic residues" evidence="1">
    <location>
        <begin position="50"/>
        <end position="70"/>
    </location>
</feature>
<name>A0A9X2RG89_9BACT</name>
<reference evidence="2" key="1">
    <citation type="submission" date="2022-08" db="EMBL/GenBank/DDBJ databases">
        <title>Genomic Encyclopedia of Type Strains, Phase V (KMG-V): Genome sequencing to study the core and pangenomes of soil and plant-associated prokaryotes.</title>
        <authorList>
            <person name="Whitman W."/>
        </authorList>
    </citation>
    <scope>NUCLEOTIDE SEQUENCE</scope>
    <source>
        <strain evidence="2">SP2016B</strain>
    </source>
</reference>
<evidence type="ECO:0000256" key="1">
    <source>
        <dbReference type="SAM" id="MobiDB-lite"/>
    </source>
</evidence>
<organism evidence="2 3">
    <name type="scientific">Salinibacter ruber</name>
    <dbReference type="NCBI Taxonomy" id="146919"/>
    <lineage>
        <taxon>Bacteria</taxon>
        <taxon>Pseudomonadati</taxon>
        <taxon>Rhodothermota</taxon>
        <taxon>Rhodothermia</taxon>
        <taxon>Rhodothermales</taxon>
        <taxon>Salinibacteraceae</taxon>
        <taxon>Salinibacter</taxon>
    </lineage>
</organism>
<feature type="compositionally biased region" description="Polar residues" evidence="1">
    <location>
        <begin position="24"/>
        <end position="35"/>
    </location>
</feature>
<dbReference type="RefSeq" id="WP_259083822.1">
    <property type="nucleotide sequence ID" value="NZ_JANTYZ010000007.1"/>
</dbReference>
<comment type="caution">
    <text evidence="2">The sequence shown here is derived from an EMBL/GenBank/DDBJ whole genome shotgun (WGS) entry which is preliminary data.</text>
</comment>
<feature type="region of interest" description="Disordered" evidence="1">
    <location>
        <begin position="116"/>
        <end position="141"/>
    </location>
</feature>
<dbReference type="Proteomes" id="UP001155034">
    <property type="component" value="Unassembled WGS sequence"/>
</dbReference>
<evidence type="ECO:0000313" key="2">
    <source>
        <dbReference type="EMBL" id="MCS3865870.1"/>
    </source>
</evidence>
<dbReference type="EMBL" id="JANTYZ010000007">
    <property type="protein sequence ID" value="MCS3865870.1"/>
    <property type="molecule type" value="Genomic_DNA"/>
</dbReference>
<feature type="compositionally biased region" description="Basic and acidic residues" evidence="1">
    <location>
        <begin position="128"/>
        <end position="141"/>
    </location>
</feature>
<sequence>MKQASIFDTERGNPPAPPEDQIEGSDQNAPDSASEPNADIDLGESVESMISERMEEHNEKHGDDPAKKATEGQLKSVARRAMGAYSTSHREGVSRQAWASGRIDAYLHLLAEGEPESDDYVQDNDLLPPEHPKSTRENPEKNFHVAKVEGAQENYEQYRRDDDTTFGRGVHALYGIRDEEGPEGGKTELVSLHYPAEDWNPANAERHARDLEGTSIESFMQARENAGGRTGLSYAPRGGSARGAFYTPTGRVPREGDLQKISEQVKSVLGASTVPLGMEIKGKGILVGGEKKTEGGGTMHAHAALDVIEGAIHNVCGGKKSTLMVAGDSAGYSLMAVFDVSGGLSEKSLDTIEALHGHVVQGTSVSVKQSGATVYIDPGTAHLSHAALDVAEILTRRMSDEAGLDVTGNRWGAVAPSQLESTGSGRMSRAGAFGALGAAVLGTSLLDS</sequence>
<proteinExistence type="predicted"/>
<dbReference type="AlphaFoldDB" id="A0A9X2RG89"/>
<evidence type="ECO:0000313" key="3">
    <source>
        <dbReference type="Proteomes" id="UP001155034"/>
    </source>
</evidence>
<protein>
    <submittedName>
        <fullName evidence="2">Uncharacterized protein</fullName>
    </submittedName>
</protein>
<feature type="region of interest" description="Disordered" evidence="1">
    <location>
        <begin position="1"/>
        <end position="73"/>
    </location>
</feature>
<accession>A0A9X2RG89</accession>